<gene>
    <name evidence="2" type="ORF">UA08_04433</name>
</gene>
<evidence type="ECO:0000313" key="2">
    <source>
        <dbReference type="EMBL" id="OKL60725.1"/>
    </source>
</evidence>
<protein>
    <submittedName>
        <fullName evidence="2">Uncharacterized protein</fullName>
    </submittedName>
</protein>
<dbReference type="GeneID" id="31004188"/>
<dbReference type="OrthoDB" id="5407653at2759"/>
<proteinExistence type="predicted"/>
<dbReference type="STRING" id="1441469.A0A1Q5Q9D8"/>
<evidence type="ECO:0000313" key="3">
    <source>
        <dbReference type="Proteomes" id="UP000214365"/>
    </source>
</evidence>
<name>A0A1Q5Q9D8_TALAT</name>
<feature type="region of interest" description="Disordered" evidence="1">
    <location>
        <begin position="449"/>
        <end position="512"/>
    </location>
</feature>
<organism evidence="2 3">
    <name type="scientific">Talaromyces atroroseus</name>
    <dbReference type="NCBI Taxonomy" id="1441469"/>
    <lineage>
        <taxon>Eukaryota</taxon>
        <taxon>Fungi</taxon>
        <taxon>Dikarya</taxon>
        <taxon>Ascomycota</taxon>
        <taxon>Pezizomycotina</taxon>
        <taxon>Eurotiomycetes</taxon>
        <taxon>Eurotiomycetidae</taxon>
        <taxon>Eurotiales</taxon>
        <taxon>Trichocomaceae</taxon>
        <taxon>Talaromyces</taxon>
        <taxon>Talaromyces sect. Trachyspermi</taxon>
    </lineage>
</organism>
<reference evidence="2 3" key="1">
    <citation type="submission" date="2015-06" db="EMBL/GenBank/DDBJ databases">
        <title>Talaromyces atroroseus IBT 11181 draft genome.</title>
        <authorList>
            <person name="Rasmussen K.B."/>
            <person name="Rasmussen S."/>
            <person name="Petersen B."/>
            <person name="Sicheritz-Ponten T."/>
            <person name="Mortensen U.H."/>
            <person name="Thrane U."/>
        </authorList>
    </citation>
    <scope>NUCLEOTIDE SEQUENCE [LARGE SCALE GENOMIC DNA]</scope>
    <source>
        <strain evidence="2 3">IBT 11181</strain>
    </source>
</reference>
<evidence type="ECO:0000256" key="1">
    <source>
        <dbReference type="SAM" id="MobiDB-lite"/>
    </source>
</evidence>
<feature type="region of interest" description="Disordered" evidence="1">
    <location>
        <begin position="76"/>
        <end position="120"/>
    </location>
</feature>
<dbReference type="Proteomes" id="UP000214365">
    <property type="component" value="Unassembled WGS sequence"/>
</dbReference>
<dbReference type="AlphaFoldDB" id="A0A1Q5Q9D8"/>
<dbReference type="EMBL" id="LFMY01000005">
    <property type="protein sequence ID" value="OKL60725.1"/>
    <property type="molecule type" value="Genomic_DNA"/>
</dbReference>
<keyword evidence="3" id="KW-1185">Reference proteome</keyword>
<dbReference type="RefSeq" id="XP_020120846.1">
    <property type="nucleotide sequence ID" value="XM_020266755.1"/>
</dbReference>
<sequence length="617" mass="69414">MHPGTVGLRCWRLFQKRHSEALKVLGRPAVGCQGGALIGDPSASHALAPSQNNSSPSTVVHDRGFSSIQVVSAERAGEGAGAQLARRRRLSKAASGQSAAVTGEESHVLIKPPKTMRSAMRAPSIGMDPEQERNPPPSPTPVEFPQYRGVQDNEIQSVTDFNAIYQKLLAIKKPQDITVEHVKSLNMKLETDIEGTQILSDEHFQGLPPFVWENLTEELVELEIMGGGFPYPPFSKYDVVRKELLFDNDDAYREVTRMQPRPGRNRYWDTSLDEYYDKPVTASEEKTLRQQQQQQGGIPMDTGDEEVKTYKRAYKGRRVGTGSEMPVDIRDDTMRGLLEMVAWPFQCQASVPAQQPRLNVQKLLFPVRHTLVAGRVPQDRQAARSGILEGPMLGVQCREETAFRDPEETPGYGQKEMCDIFREVGAMLLLAQERSREGTVEVKPGEGKWWTTVPRWGGAPDDGVTGDAADEGSASTTINLEKQSRDKPQDGDDSNSNMYKRSRYSYPLRSARRSGRSRKLTVSERWKIIEPGPSLWDKRTKYMQIGKPRGSLYDDIFLLSQLNHHVSILHLRVHRRYIDSLTNGSSSSSNENEDDPEQPWNVLKLRRSKCNYSRARI</sequence>
<accession>A0A1Q5Q9D8</accession>
<comment type="caution">
    <text evidence="2">The sequence shown here is derived from an EMBL/GenBank/DDBJ whole genome shotgun (WGS) entry which is preliminary data.</text>
</comment>